<evidence type="ECO:0000256" key="1">
    <source>
        <dbReference type="ARBA" id="ARBA00022737"/>
    </source>
</evidence>
<dbReference type="SUPFAM" id="SSF52540">
    <property type="entry name" value="P-loop containing nucleoside triphosphate hydrolases"/>
    <property type="match status" value="1"/>
</dbReference>
<dbReference type="Pfam" id="PF00023">
    <property type="entry name" value="Ank"/>
    <property type="match status" value="1"/>
</dbReference>
<dbReference type="InterPro" id="IPR027417">
    <property type="entry name" value="P-loop_NTPase"/>
</dbReference>
<dbReference type="Gene3D" id="3.40.50.300">
    <property type="entry name" value="P-loop containing nucleotide triphosphate hydrolases"/>
    <property type="match status" value="1"/>
</dbReference>
<dbReference type="PANTHER" id="PTHR46082">
    <property type="entry name" value="ATP/GTP-BINDING PROTEIN-RELATED"/>
    <property type="match status" value="1"/>
</dbReference>
<sequence length="1222" mass="135690">MLKRKRTDAFSGNELQRTRILSASRDEYTIGWICALPLEMAAAKVMLDTIFPELPNLPNDRNIYTYGSIGVHKIVVSCLPSGVYGTTSAAVIASQMRSSFPSIRFYFMVGIGGGVPSSTADIRLGDIVVSKPSGQSPGVIQYDYGKAVAGSFQRIGVLDKPPLELLTTISKLQANQMTEGSRIPSLLSQVVERYPETAIRFAHPGRQEDQLFESAYNHIGGDTCDHCDSTKLVPRPFVTTNSPTIHYGLIASGNQVMKDGVVRDRIARELDIYCFEMEAAGLMDALPCLVVRGICDYSDSHKNKQWQGYAALTAAAYTKELLYTLPANRKLEIDLEEDPHKPCLESLCFESIDSRFHDIAEAHAETCSWLFENPQFRKWKNGDNVRDYNGVLWIKGKPGAGKSTLMKHALIYCRESFSGCNIAAYFFNARGSLLDKCTTGMLRSLLYQLLERDPQSCDRFMPLFLDKRKKHAGGWEWHPGELKSFFVELVSYCSSPVVLFVDALDECDEAEVRAVVSFLETLALVSTKSGTSLKICLSSRHYPAIAMAKMLELVVEQQDEHNQDITIYVKDKLRIQDKDIVKETLLKADGIFLWVILVTEILNQAFDEGRITLVRERLSQIPGDLDEVFRTLLAKDNQYQDETVLMFQIVLFSRRHLTLTPASLYYAVLAGTNPGGLRRWDQTVITHQTIDRYITSTSRGLIEVRRFKYKDDEVQFIHQTVTDFLLRNRRLQTLDPTLAPDAVGASHERIVRCCLSYLDMQDLNIPSPGYEPEIVLRQEYPFLEYTVNYIFFHIENTGFTDTSQCLSLSELRRNTHLLEKLQTFHDIFTWDKSLHYGAGPNILYALVLDDRLKLAKKFLIDYHEYNNTPGGYYGNPLQAAIYHLRYKDPEDLIGFIKLALSTGADINSQGGLYGTALRAALVVFNKSHQDKGKLKMIRTLLAAGADVNERSGASSNETVLYTQVKASPGLDSFPACPGLEILEMLLEAGADVNAQCGHYGNALQAAFAHLPQLKGIAEAKMALIEMLLKAGANVNAKGGYFGTCLHAAIGYGIKTSNVSAIKMLLDAGADVNAPGGPYKTCLQTAIGFGITPTTLEVIKMLLDAGADVNAQGGHYGACLQAAVGYGITKLTVDVMEMLLAAGTDFNAKAGGYDTLVKAIIPRLYLGDRRFCLTMLGMLRHVGAIGTTEVRQGVNDIYGHGRNIGEIRTDKSDNQPPRRQLLL</sequence>
<dbReference type="InterPro" id="IPR035994">
    <property type="entry name" value="Nucleoside_phosphorylase_sf"/>
</dbReference>
<dbReference type="Gene3D" id="1.25.40.20">
    <property type="entry name" value="Ankyrin repeat-containing domain"/>
    <property type="match status" value="1"/>
</dbReference>
<reference evidence="3 4" key="1">
    <citation type="submission" date="2019-10" db="EMBL/GenBank/DDBJ databases">
        <authorList>
            <person name="Palmer J.M."/>
        </authorList>
    </citation>
    <scope>NUCLEOTIDE SEQUENCE [LARGE SCALE GENOMIC DNA]</scope>
    <source>
        <strain evidence="3 4">TWF694</strain>
    </source>
</reference>
<evidence type="ECO:0000313" key="4">
    <source>
        <dbReference type="Proteomes" id="UP001365542"/>
    </source>
</evidence>
<comment type="caution">
    <text evidence="3">The sequence shown here is derived from an EMBL/GenBank/DDBJ whole genome shotgun (WGS) entry which is preliminary data.</text>
</comment>
<dbReference type="Gene3D" id="3.40.50.1580">
    <property type="entry name" value="Nucleoside phosphorylase domain"/>
    <property type="match status" value="1"/>
</dbReference>
<dbReference type="InterPro" id="IPR053137">
    <property type="entry name" value="NLR-like"/>
</dbReference>
<dbReference type="InterPro" id="IPR056884">
    <property type="entry name" value="NPHP3-like_N"/>
</dbReference>
<dbReference type="SUPFAM" id="SSF53167">
    <property type="entry name" value="Purine and uridine phosphorylases"/>
    <property type="match status" value="1"/>
</dbReference>
<dbReference type="Pfam" id="PF24883">
    <property type="entry name" value="NPHP3_N"/>
    <property type="match status" value="1"/>
</dbReference>
<dbReference type="InterPro" id="IPR036770">
    <property type="entry name" value="Ankyrin_rpt-contain_sf"/>
</dbReference>
<dbReference type="SUPFAM" id="SSF48403">
    <property type="entry name" value="Ankyrin repeat"/>
    <property type="match status" value="2"/>
</dbReference>
<dbReference type="GO" id="GO:0003824">
    <property type="term" value="F:catalytic activity"/>
    <property type="evidence" value="ECO:0007669"/>
    <property type="project" value="InterPro"/>
</dbReference>
<keyword evidence="1" id="KW-0677">Repeat</keyword>
<dbReference type="AlphaFoldDB" id="A0AAV9XL40"/>
<protein>
    <recommendedName>
        <fullName evidence="2">Nephrocystin 3-like N-terminal domain-containing protein</fullName>
    </recommendedName>
</protein>
<gene>
    <name evidence="3" type="ORF">TWF694_006295</name>
</gene>
<proteinExistence type="predicted"/>
<dbReference type="Proteomes" id="UP001365542">
    <property type="component" value="Unassembled WGS sequence"/>
</dbReference>
<name>A0AAV9XL40_9PEZI</name>
<feature type="domain" description="Nephrocystin 3-like N-terminal" evidence="2">
    <location>
        <begin position="365"/>
        <end position="540"/>
    </location>
</feature>
<dbReference type="SMART" id="SM00248">
    <property type="entry name" value="ANK"/>
    <property type="match status" value="7"/>
</dbReference>
<evidence type="ECO:0000313" key="3">
    <source>
        <dbReference type="EMBL" id="KAK6542336.1"/>
    </source>
</evidence>
<dbReference type="InterPro" id="IPR002110">
    <property type="entry name" value="Ankyrin_rpt"/>
</dbReference>
<keyword evidence="4" id="KW-1185">Reference proteome</keyword>
<accession>A0AAV9XL40</accession>
<dbReference type="PANTHER" id="PTHR46082:SF11">
    <property type="entry name" value="AAA+ ATPASE DOMAIN-CONTAINING PROTEIN-RELATED"/>
    <property type="match status" value="1"/>
</dbReference>
<dbReference type="GO" id="GO:0009116">
    <property type="term" value="P:nucleoside metabolic process"/>
    <property type="evidence" value="ECO:0007669"/>
    <property type="project" value="InterPro"/>
</dbReference>
<evidence type="ECO:0000259" key="2">
    <source>
        <dbReference type="Pfam" id="PF24883"/>
    </source>
</evidence>
<dbReference type="EMBL" id="JAVHJO010000002">
    <property type="protein sequence ID" value="KAK6542336.1"/>
    <property type="molecule type" value="Genomic_DNA"/>
</dbReference>
<organism evidence="3 4">
    <name type="scientific">Orbilia ellipsospora</name>
    <dbReference type="NCBI Taxonomy" id="2528407"/>
    <lineage>
        <taxon>Eukaryota</taxon>
        <taxon>Fungi</taxon>
        <taxon>Dikarya</taxon>
        <taxon>Ascomycota</taxon>
        <taxon>Pezizomycotina</taxon>
        <taxon>Orbiliomycetes</taxon>
        <taxon>Orbiliales</taxon>
        <taxon>Orbiliaceae</taxon>
        <taxon>Orbilia</taxon>
    </lineage>
</organism>